<proteinExistence type="predicted"/>
<accession>A0AAD5JKZ2</accession>
<evidence type="ECO:0000313" key="2">
    <source>
        <dbReference type="Proteomes" id="UP001064489"/>
    </source>
</evidence>
<dbReference type="InterPro" id="IPR040404">
    <property type="entry name" value="Phylloplanin-like"/>
</dbReference>
<dbReference type="Proteomes" id="UP001064489">
    <property type="component" value="Chromosome 1"/>
</dbReference>
<protein>
    <submittedName>
        <fullName evidence="1">Uncharacterized protein</fullName>
    </submittedName>
</protein>
<name>A0AAD5JKZ2_ACENE</name>
<dbReference type="PANTHER" id="PTHR34458">
    <property type="entry name" value="POLLEN OLE E 1 ALLERGEN AND EXTENSIN FAMILY PROTEIN-RELATED"/>
    <property type="match status" value="1"/>
</dbReference>
<dbReference type="AlphaFoldDB" id="A0AAD5JKZ2"/>
<dbReference type="PANTHER" id="PTHR34458:SF5">
    <property type="entry name" value="POLLEN OLE E 1 ALLERGEN AND EXTENSIN FAMILY PROTEIN"/>
    <property type="match status" value="1"/>
</dbReference>
<comment type="caution">
    <text evidence="1">The sequence shown here is derived from an EMBL/GenBank/DDBJ whole genome shotgun (WGS) entry which is preliminary data.</text>
</comment>
<reference evidence="1" key="2">
    <citation type="submission" date="2023-02" db="EMBL/GenBank/DDBJ databases">
        <authorList>
            <person name="Swenson N.G."/>
            <person name="Wegrzyn J.L."/>
            <person name="Mcevoy S.L."/>
        </authorList>
    </citation>
    <scope>NUCLEOTIDE SEQUENCE</scope>
    <source>
        <strain evidence="1">91603</strain>
        <tissue evidence="1">Leaf</tissue>
    </source>
</reference>
<dbReference type="EMBL" id="JAJSOW010000003">
    <property type="protein sequence ID" value="KAI9193934.1"/>
    <property type="molecule type" value="Genomic_DNA"/>
</dbReference>
<keyword evidence="2" id="KW-1185">Reference proteome</keyword>
<gene>
    <name evidence="1" type="ORF">LWI28_001465</name>
</gene>
<organism evidence="1 2">
    <name type="scientific">Acer negundo</name>
    <name type="common">Box elder</name>
    <dbReference type="NCBI Taxonomy" id="4023"/>
    <lineage>
        <taxon>Eukaryota</taxon>
        <taxon>Viridiplantae</taxon>
        <taxon>Streptophyta</taxon>
        <taxon>Embryophyta</taxon>
        <taxon>Tracheophyta</taxon>
        <taxon>Spermatophyta</taxon>
        <taxon>Magnoliopsida</taxon>
        <taxon>eudicotyledons</taxon>
        <taxon>Gunneridae</taxon>
        <taxon>Pentapetalae</taxon>
        <taxon>rosids</taxon>
        <taxon>malvids</taxon>
        <taxon>Sapindales</taxon>
        <taxon>Sapindaceae</taxon>
        <taxon>Hippocastanoideae</taxon>
        <taxon>Acereae</taxon>
        <taxon>Acer</taxon>
    </lineage>
</organism>
<sequence length="126" mass="14283">MSPTSTLHSCVLHSRWQYSCQWHRNPSFPKCCGAITMWSWKCRRFRDNERGRSVFEYWVVPSNLSLSALLSTCNLVVNTPLSNCNSTLPSVGRLQSPIQFNGTILLGPLDILNITIVSPVRFRLVA</sequence>
<evidence type="ECO:0000313" key="1">
    <source>
        <dbReference type="EMBL" id="KAI9193934.1"/>
    </source>
</evidence>
<reference evidence="1" key="1">
    <citation type="journal article" date="2022" name="Plant J.">
        <title>Strategies of tolerance reflected in two North American maple genomes.</title>
        <authorList>
            <person name="McEvoy S.L."/>
            <person name="Sezen U.U."/>
            <person name="Trouern-Trend A."/>
            <person name="McMahon S.M."/>
            <person name="Schaberg P.G."/>
            <person name="Yang J."/>
            <person name="Wegrzyn J.L."/>
            <person name="Swenson N.G."/>
        </authorList>
    </citation>
    <scope>NUCLEOTIDE SEQUENCE</scope>
    <source>
        <strain evidence="1">91603</strain>
    </source>
</reference>